<dbReference type="EMBL" id="QRVN01000016">
    <property type="protein sequence ID" value="RGS46857.1"/>
    <property type="molecule type" value="Genomic_DNA"/>
</dbReference>
<accession>A0AA92TLH4</accession>
<reference evidence="1 2" key="1">
    <citation type="submission" date="2018-08" db="EMBL/GenBank/DDBJ databases">
        <title>A genome reference for cultivated species of the human gut microbiota.</title>
        <authorList>
            <person name="Zou Y."/>
            <person name="Xue W."/>
            <person name="Luo G."/>
        </authorList>
    </citation>
    <scope>NUCLEOTIDE SEQUENCE [LARGE SCALE GENOMIC DNA]</scope>
    <source>
        <strain evidence="1 2">AF22-1</strain>
    </source>
</reference>
<evidence type="ECO:0000313" key="1">
    <source>
        <dbReference type="EMBL" id="RGS46857.1"/>
    </source>
</evidence>
<name>A0AA92TLH4_9BACT</name>
<gene>
    <name evidence="1" type="ORF">DWX90_08870</name>
</gene>
<evidence type="ECO:0000313" key="2">
    <source>
        <dbReference type="Proteomes" id="UP000286113"/>
    </source>
</evidence>
<organism evidence="1 2">
    <name type="scientific">Segatella copri</name>
    <dbReference type="NCBI Taxonomy" id="165179"/>
    <lineage>
        <taxon>Bacteria</taxon>
        <taxon>Pseudomonadati</taxon>
        <taxon>Bacteroidota</taxon>
        <taxon>Bacteroidia</taxon>
        <taxon>Bacteroidales</taxon>
        <taxon>Prevotellaceae</taxon>
        <taxon>Segatella</taxon>
    </lineage>
</organism>
<sequence length="164" mass="18371">MPYFSKASVKKKTSKFAPEISCKLFSGAFSFLYVQPILFNLSGGGEPHNVIEDGHRESTASLANRSGIMAEKKHQLTALGIAYEAVIKLGYTHSKLARLDSSINYPTLRNIRDGKEMKKATERFYLKLFFDLINKEYERRMACGGDGAVSLLIVMKNILEAELK</sequence>
<comment type="caution">
    <text evidence="1">The sequence shown here is derived from an EMBL/GenBank/DDBJ whole genome shotgun (WGS) entry which is preliminary data.</text>
</comment>
<proteinExistence type="predicted"/>
<dbReference type="Proteomes" id="UP000286113">
    <property type="component" value="Unassembled WGS sequence"/>
</dbReference>
<protein>
    <submittedName>
        <fullName evidence="1">Uncharacterized protein</fullName>
    </submittedName>
</protein>
<dbReference type="AlphaFoldDB" id="A0AA92TLH4"/>